<dbReference type="PROSITE" id="PS51257">
    <property type="entry name" value="PROKAR_LIPOPROTEIN"/>
    <property type="match status" value="1"/>
</dbReference>
<name>A0A8H2QFF1_9FLAO</name>
<keyword evidence="2" id="KW-1185">Reference proteome</keyword>
<gene>
    <name evidence="1" type="ORF">ES676_02185</name>
</gene>
<dbReference type="RefSeq" id="WP_148368402.1">
    <property type="nucleotide sequence ID" value="NZ_VSKM01000002.1"/>
</dbReference>
<dbReference type="AlphaFoldDB" id="A0A8H2QFF1"/>
<evidence type="ECO:0000313" key="2">
    <source>
        <dbReference type="Proteomes" id="UP000323324"/>
    </source>
</evidence>
<evidence type="ECO:0008006" key="3">
    <source>
        <dbReference type="Google" id="ProtNLM"/>
    </source>
</evidence>
<sequence>MKKLFLLLTIITTFSCCNKNDDDQPTNPIDQLPPATQTGANTFGCLINGDAFIVSNTSNQVAIYQGGGLLIGGQKDINNLLSQINMFISESIIGEIISENNTYILNTNSVPKGEYYTESQNCFYFTSNDYTGGLSITRFDNTNFIVSGTFEFKSKSDNCEGIINITNGRFDLQYIP</sequence>
<comment type="caution">
    <text evidence="1">The sequence shown here is derived from an EMBL/GenBank/DDBJ whole genome shotgun (WGS) entry which is preliminary data.</text>
</comment>
<protein>
    <recommendedName>
        <fullName evidence="3">Lipoprotein</fullName>
    </recommendedName>
</protein>
<dbReference type="EMBL" id="VSKM01000002">
    <property type="protein sequence ID" value="TYB78046.1"/>
    <property type="molecule type" value="Genomic_DNA"/>
</dbReference>
<reference evidence="1 2" key="1">
    <citation type="submission" date="2019-08" db="EMBL/GenBank/DDBJ databases">
        <title>Genomes of Antarctic Bizionia species.</title>
        <authorList>
            <person name="Bowman J.P."/>
        </authorList>
    </citation>
    <scope>NUCLEOTIDE SEQUENCE [LARGE SCALE GENOMIC DNA]</scope>
    <source>
        <strain evidence="1 2">HFD</strain>
    </source>
</reference>
<organism evidence="1 2">
    <name type="scientific">Bizionia saleffrena</name>
    <dbReference type="NCBI Taxonomy" id="291189"/>
    <lineage>
        <taxon>Bacteria</taxon>
        <taxon>Pseudomonadati</taxon>
        <taxon>Bacteroidota</taxon>
        <taxon>Flavobacteriia</taxon>
        <taxon>Flavobacteriales</taxon>
        <taxon>Flavobacteriaceae</taxon>
        <taxon>Bizionia</taxon>
    </lineage>
</organism>
<proteinExistence type="predicted"/>
<dbReference type="InterPro" id="IPR046219">
    <property type="entry name" value="DUF6252"/>
</dbReference>
<dbReference type="Proteomes" id="UP000323324">
    <property type="component" value="Unassembled WGS sequence"/>
</dbReference>
<evidence type="ECO:0000313" key="1">
    <source>
        <dbReference type="EMBL" id="TYB78046.1"/>
    </source>
</evidence>
<accession>A0A8H2QFF1</accession>
<dbReference type="Pfam" id="PF19765">
    <property type="entry name" value="DUF6252"/>
    <property type="match status" value="1"/>
</dbReference>